<sequence length="77" mass="8009">MPRYLVAALSVLVVSGLGTSGCSLGERVCSSGEYPVRTVDPTDGGMACAPDGEEPPAGYERFPAGQVPEFVDDVYPD</sequence>
<organism evidence="1 2">
    <name type="scientific">Blastococcus goldschmidtiae</name>
    <dbReference type="NCBI Taxonomy" id="3075546"/>
    <lineage>
        <taxon>Bacteria</taxon>
        <taxon>Bacillati</taxon>
        <taxon>Actinomycetota</taxon>
        <taxon>Actinomycetes</taxon>
        <taxon>Geodermatophilales</taxon>
        <taxon>Geodermatophilaceae</taxon>
        <taxon>Blastococcus</taxon>
    </lineage>
</organism>
<protein>
    <recommendedName>
        <fullName evidence="3">Lipoprotein</fullName>
    </recommendedName>
</protein>
<dbReference type="EMBL" id="JAVREI010000003">
    <property type="protein sequence ID" value="MDT0275683.1"/>
    <property type="molecule type" value="Genomic_DNA"/>
</dbReference>
<dbReference type="PROSITE" id="PS51257">
    <property type="entry name" value="PROKAR_LIPOPROTEIN"/>
    <property type="match status" value="1"/>
</dbReference>
<evidence type="ECO:0000313" key="2">
    <source>
        <dbReference type="Proteomes" id="UP001183222"/>
    </source>
</evidence>
<evidence type="ECO:0008006" key="3">
    <source>
        <dbReference type="Google" id="ProtNLM"/>
    </source>
</evidence>
<evidence type="ECO:0000313" key="1">
    <source>
        <dbReference type="EMBL" id="MDT0275683.1"/>
    </source>
</evidence>
<comment type="caution">
    <text evidence="1">The sequence shown here is derived from an EMBL/GenBank/DDBJ whole genome shotgun (WGS) entry which is preliminary data.</text>
</comment>
<gene>
    <name evidence="1" type="ORF">RM425_07170</name>
</gene>
<reference evidence="2" key="1">
    <citation type="submission" date="2023-07" db="EMBL/GenBank/DDBJ databases">
        <title>30 novel species of actinomycetes from the DSMZ collection.</title>
        <authorList>
            <person name="Nouioui I."/>
        </authorList>
    </citation>
    <scope>NUCLEOTIDE SEQUENCE [LARGE SCALE GENOMIC DNA]</scope>
    <source>
        <strain evidence="2">DSM 46792</strain>
    </source>
</reference>
<name>A0ABU2K673_9ACTN</name>
<dbReference type="Proteomes" id="UP001183222">
    <property type="component" value="Unassembled WGS sequence"/>
</dbReference>
<proteinExistence type="predicted"/>
<keyword evidence="2" id="KW-1185">Reference proteome</keyword>
<accession>A0ABU2K673</accession>
<dbReference type="RefSeq" id="WP_311344507.1">
    <property type="nucleotide sequence ID" value="NZ_JAVREI010000003.1"/>
</dbReference>